<dbReference type="SMART" id="SM00490">
    <property type="entry name" value="HELICc"/>
    <property type="match status" value="1"/>
</dbReference>
<comment type="cofactor">
    <cofactor evidence="1">
        <name>Mn(2+)</name>
        <dbReference type="ChEBI" id="CHEBI:29035"/>
    </cofactor>
</comment>
<evidence type="ECO:0000256" key="8">
    <source>
        <dbReference type="ARBA" id="ARBA00022840"/>
    </source>
</evidence>
<dbReference type="PANTHER" id="PTHR12131">
    <property type="entry name" value="ATP-DEPENDENT RNA AND DNA HELICASE"/>
    <property type="match status" value="1"/>
</dbReference>
<dbReference type="InterPro" id="IPR044774">
    <property type="entry name" value="Suv3_DEXQc"/>
</dbReference>
<feature type="region of interest" description="Disordered" evidence="13">
    <location>
        <begin position="67"/>
        <end position="143"/>
    </location>
</feature>
<sequence length="846" mass="97990">MSKNPHLFINGCLARAKLVHSQRHYYHASVMRPIRKKRTKPLRELDFHDSPTHDIDVRDLGKERIIKEHYVDQAPPRGRRGASRRASSHEHGEQSHNQQEYDPHNSQQQSSWKRNVASPSFQQRGGGRRSRAEGMHSDDTFLEDYEIYSEGTARRQRSKRHSNDDDDAGDFMNSFEHIIVEEDVLEDFEVSQADIQYGVTMNVLNSDKRVFKKMIHELSLSEEYRVQVLQQGLPQERLDDSFRDFAKYFLEQVLPLKKVQHAVNRSRKPKELLFKLYRDFIEVHYTDDMSNRARFEALAYMSEPHTWYPQARNMPRKIIMHVGPTNSGKTHNAFKRLIEANSGYYLAPLRLLATEGYVRMKDAGKKVSLITGDYKIVDDNASHQASTVEMCNTSEEVDVVVLDEIQMIGDENRGWAWTRALLGVRASEVHLCGEERSVDLVKKICKLTGDEVVVNSYERLTELQVDEEHLGSNFISKLEKGDCIVAFSRRELYTLKNKIEKSTKFKVAVVYGGLPPETRVAQAQMFNRSQDVEPQFDDEGKQLEAAEILVATDAIGYGLNLNIRRIIFSKTEKFDGIEQRSLNTTETRQIGGRAGRFSSEWDKGHVVGLKKNDVVHIQQAFTQDMPTMDTAGLLPTQNQLYRFNMELGHEVPFHTALMVFHALTRTDSLYHVCSLDDQIAIAKIIKDAPLSFPERYIFTMAPFPTDDPLAQKVMEQYANLHARGQVVPPIVKLPDAPKTVEQIQQLETTYKVLEAYNWLSHQFVTTFTCQEQVNLMQQRARAMIEEVLQDSEIYANYLKQQKQRKNYRRQQLQEERDMERKLVEQLKNQRGSKRHVKRTTYLEDFL</sequence>
<evidence type="ECO:0000256" key="13">
    <source>
        <dbReference type="SAM" id="MobiDB-lite"/>
    </source>
</evidence>
<feature type="compositionally biased region" description="Basic and acidic residues" evidence="13">
    <location>
        <begin position="87"/>
        <end position="103"/>
    </location>
</feature>
<dbReference type="Gene3D" id="3.40.50.300">
    <property type="entry name" value="P-loop containing nucleotide triphosphate hydrolases"/>
    <property type="match status" value="2"/>
</dbReference>
<keyword evidence="8" id="KW-0067">ATP-binding</keyword>
<proteinExistence type="predicted"/>
<evidence type="ECO:0000256" key="9">
    <source>
        <dbReference type="ARBA" id="ARBA00022946"/>
    </source>
</evidence>
<dbReference type="Gene3D" id="1.20.272.40">
    <property type="match status" value="1"/>
</dbReference>
<gene>
    <name evidence="15" type="ORF">PCOS0759_LOCUS9094</name>
</gene>
<dbReference type="Pfam" id="PF00271">
    <property type="entry name" value="Helicase_C"/>
    <property type="match status" value="1"/>
</dbReference>
<evidence type="ECO:0000256" key="10">
    <source>
        <dbReference type="ARBA" id="ARBA00023128"/>
    </source>
</evidence>
<dbReference type="Gene3D" id="1.20.58.1080">
    <property type="match status" value="1"/>
</dbReference>
<dbReference type="InterPro" id="IPR027417">
    <property type="entry name" value="P-loop_NTPase"/>
</dbReference>
<evidence type="ECO:0000256" key="5">
    <source>
        <dbReference type="ARBA" id="ARBA00022741"/>
    </source>
</evidence>
<dbReference type="InterPro" id="IPR050699">
    <property type="entry name" value="RNA-DNA_Helicase"/>
</dbReference>
<keyword evidence="9" id="KW-0809">Transit peptide</keyword>
<evidence type="ECO:0000256" key="12">
    <source>
        <dbReference type="SAM" id="Coils"/>
    </source>
</evidence>
<protein>
    <recommendedName>
        <fullName evidence="4">RNA helicase</fullName>
        <ecNumber evidence="4">3.6.4.13</ecNumber>
    </recommendedName>
</protein>
<dbReference type="FunFam" id="3.40.50.300:FF:000269">
    <property type="entry name" value="ATP-dependent RNA helicase SUPV3L1, mitochondrial"/>
    <property type="match status" value="1"/>
</dbReference>
<name>A0A7S1KW45_9EUKA</name>
<dbReference type="EC" id="3.6.4.13" evidence="4"/>
<keyword evidence="12" id="KW-0175">Coiled coil</keyword>
<evidence type="ECO:0000256" key="6">
    <source>
        <dbReference type="ARBA" id="ARBA00022801"/>
    </source>
</evidence>
<comment type="catalytic activity">
    <reaction evidence="11">
        <text>ATP + H2O = ADP + phosphate + H(+)</text>
        <dbReference type="Rhea" id="RHEA:13065"/>
        <dbReference type="ChEBI" id="CHEBI:15377"/>
        <dbReference type="ChEBI" id="CHEBI:15378"/>
        <dbReference type="ChEBI" id="CHEBI:30616"/>
        <dbReference type="ChEBI" id="CHEBI:43474"/>
        <dbReference type="ChEBI" id="CHEBI:456216"/>
        <dbReference type="EC" id="3.6.4.13"/>
    </reaction>
</comment>
<dbReference type="PANTHER" id="PTHR12131:SF1">
    <property type="entry name" value="ATP-DEPENDENT RNA HELICASE SUPV3L1, MITOCHONDRIAL-RELATED"/>
    <property type="match status" value="1"/>
</dbReference>
<keyword evidence="5" id="KW-0547">Nucleotide-binding</keyword>
<organism evidence="15">
    <name type="scientific">Percolomonas cosmopolitus</name>
    <dbReference type="NCBI Taxonomy" id="63605"/>
    <lineage>
        <taxon>Eukaryota</taxon>
        <taxon>Discoba</taxon>
        <taxon>Heterolobosea</taxon>
        <taxon>Tetramitia</taxon>
        <taxon>Eutetramitia</taxon>
        <taxon>Percolomonadidae</taxon>
        <taxon>Percolomonas</taxon>
    </lineage>
</organism>
<feature type="domain" description="Helicase C-terminal" evidence="14">
    <location>
        <begin position="470"/>
        <end position="641"/>
    </location>
</feature>
<evidence type="ECO:0000256" key="4">
    <source>
        <dbReference type="ARBA" id="ARBA00012552"/>
    </source>
</evidence>
<evidence type="ECO:0000256" key="3">
    <source>
        <dbReference type="ARBA" id="ARBA00004173"/>
    </source>
</evidence>
<dbReference type="GO" id="GO:0003724">
    <property type="term" value="F:RNA helicase activity"/>
    <property type="evidence" value="ECO:0007669"/>
    <property type="project" value="UniProtKB-EC"/>
</dbReference>
<dbReference type="CDD" id="cd17913">
    <property type="entry name" value="DEXQc_Suv3"/>
    <property type="match status" value="1"/>
</dbReference>
<dbReference type="GO" id="GO:0016787">
    <property type="term" value="F:hydrolase activity"/>
    <property type="evidence" value="ECO:0007669"/>
    <property type="project" value="UniProtKB-KW"/>
</dbReference>
<accession>A0A7S1KW45</accession>
<dbReference type="CDD" id="cd18805">
    <property type="entry name" value="SF2_C_suv3"/>
    <property type="match status" value="1"/>
</dbReference>
<dbReference type="GO" id="GO:0000965">
    <property type="term" value="P:mitochondrial RNA 3'-end processing"/>
    <property type="evidence" value="ECO:0007669"/>
    <property type="project" value="TreeGrafter"/>
</dbReference>
<dbReference type="Pfam" id="PF18147">
    <property type="entry name" value="Suv3_C_1"/>
    <property type="match status" value="1"/>
</dbReference>
<evidence type="ECO:0000259" key="14">
    <source>
        <dbReference type="PROSITE" id="PS51194"/>
    </source>
</evidence>
<keyword evidence="7" id="KW-0347">Helicase</keyword>
<dbReference type="FunFam" id="3.40.50.300:FF:000957">
    <property type="entry name" value="ATP-dependent RNA helicase SUV3L, mitochondrial"/>
    <property type="match status" value="1"/>
</dbReference>
<evidence type="ECO:0000256" key="2">
    <source>
        <dbReference type="ARBA" id="ARBA00001946"/>
    </source>
</evidence>
<reference evidence="15" key="1">
    <citation type="submission" date="2021-01" db="EMBL/GenBank/DDBJ databases">
        <authorList>
            <person name="Corre E."/>
            <person name="Pelletier E."/>
            <person name="Niang G."/>
            <person name="Scheremetjew M."/>
            <person name="Finn R."/>
            <person name="Kale V."/>
            <person name="Holt S."/>
            <person name="Cochrane G."/>
            <person name="Meng A."/>
            <person name="Brown T."/>
            <person name="Cohen L."/>
        </authorList>
    </citation>
    <scope>NUCLEOTIDE SEQUENCE</scope>
    <source>
        <strain evidence="15">WS</strain>
    </source>
</reference>
<keyword evidence="6" id="KW-0378">Hydrolase</keyword>
<keyword evidence="10" id="KW-0496">Mitochondrion</keyword>
<comment type="cofactor">
    <cofactor evidence="2">
        <name>Mg(2+)</name>
        <dbReference type="ChEBI" id="CHEBI:18420"/>
    </cofactor>
</comment>
<dbReference type="Pfam" id="PF22527">
    <property type="entry name" value="DEXQc_Suv3"/>
    <property type="match status" value="1"/>
</dbReference>
<dbReference type="InterPro" id="IPR055206">
    <property type="entry name" value="DEXQc_SUV3"/>
</dbReference>
<dbReference type="GO" id="GO:0045025">
    <property type="term" value="C:mitochondrial degradosome"/>
    <property type="evidence" value="ECO:0007669"/>
    <property type="project" value="TreeGrafter"/>
</dbReference>
<dbReference type="PROSITE" id="PS51194">
    <property type="entry name" value="HELICASE_CTER"/>
    <property type="match status" value="1"/>
</dbReference>
<dbReference type="Pfam" id="PF12513">
    <property type="entry name" value="SUV3_C"/>
    <property type="match status" value="1"/>
</dbReference>
<feature type="compositionally biased region" description="Basic and acidic residues" evidence="13">
    <location>
        <begin position="130"/>
        <end position="139"/>
    </location>
</feature>
<dbReference type="InterPro" id="IPR041082">
    <property type="entry name" value="Suv3_C_1"/>
</dbReference>
<evidence type="ECO:0000256" key="11">
    <source>
        <dbReference type="ARBA" id="ARBA00047984"/>
    </source>
</evidence>
<dbReference type="SUPFAM" id="SSF52540">
    <property type="entry name" value="P-loop containing nucleoside triphosphate hydrolases"/>
    <property type="match status" value="1"/>
</dbReference>
<evidence type="ECO:0000313" key="15">
    <source>
        <dbReference type="EMBL" id="CAD9085840.1"/>
    </source>
</evidence>
<feature type="coiled-coil region" evidence="12">
    <location>
        <begin position="795"/>
        <end position="829"/>
    </location>
</feature>
<dbReference type="GO" id="GO:0005524">
    <property type="term" value="F:ATP binding"/>
    <property type="evidence" value="ECO:0007669"/>
    <property type="project" value="UniProtKB-KW"/>
</dbReference>
<dbReference type="AlphaFoldDB" id="A0A7S1KW45"/>
<comment type="subcellular location">
    <subcellularLocation>
        <location evidence="3">Mitochondrion</location>
    </subcellularLocation>
</comment>
<dbReference type="InterPro" id="IPR001650">
    <property type="entry name" value="Helicase_C-like"/>
</dbReference>
<evidence type="ECO:0000256" key="1">
    <source>
        <dbReference type="ARBA" id="ARBA00001936"/>
    </source>
</evidence>
<dbReference type="InterPro" id="IPR022192">
    <property type="entry name" value="SUV3_C"/>
</dbReference>
<feature type="compositionally biased region" description="Polar residues" evidence="13">
    <location>
        <begin position="104"/>
        <end position="123"/>
    </location>
</feature>
<dbReference type="EMBL" id="HBGD01011039">
    <property type="protein sequence ID" value="CAD9085840.1"/>
    <property type="molecule type" value="Transcribed_RNA"/>
</dbReference>
<evidence type="ECO:0000256" key="7">
    <source>
        <dbReference type="ARBA" id="ARBA00022806"/>
    </source>
</evidence>